<dbReference type="EMBL" id="JAVDUM010000007">
    <property type="protein sequence ID" value="MDR6867265.1"/>
    <property type="molecule type" value="Genomic_DNA"/>
</dbReference>
<feature type="region of interest" description="Disordered" evidence="1">
    <location>
        <begin position="1"/>
        <end position="75"/>
    </location>
</feature>
<evidence type="ECO:0000313" key="3">
    <source>
        <dbReference type="EMBL" id="MDR6867265.1"/>
    </source>
</evidence>
<feature type="domain" description="Phosphotyrosine protein phosphatase I" evidence="2">
    <location>
        <begin position="90"/>
        <end position="274"/>
    </location>
</feature>
<evidence type="ECO:0000259" key="2">
    <source>
        <dbReference type="SMART" id="SM00226"/>
    </source>
</evidence>
<proteinExistence type="predicted"/>
<comment type="caution">
    <text evidence="3">The sequence shown here is derived from an EMBL/GenBank/DDBJ whole genome shotgun (WGS) entry which is preliminary data.</text>
</comment>
<dbReference type="GO" id="GO:0004725">
    <property type="term" value="F:protein tyrosine phosphatase activity"/>
    <property type="evidence" value="ECO:0007669"/>
    <property type="project" value="UniProtKB-EC"/>
</dbReference>
<feature type="compositionally biased region" description="Low complexity" evidence="1">
    <location>
        <begin position="21"/>
        <end position="55"/>
    </location>
</feature>
<feature type="compositionally biased region" description="Basic and acidic residues" evidence="1">
    <location>
        <begin position="10"/>
        <end position="19"/>
    </location>
</feature>
<reference evidence="3 4" key="1">
    <citation type="submission" date="2023-07" db="EMBL/GenBank/DDBJ databases">
        <title>Sorghum-associated microbial communities from plants grown in Nebraska, USA.</title>
        <authorList>
            <person name="Schachtman D."/>
        </authorList>
    </citation>
    <scope>NUCLEOTIDE SEQUENCE [LARGE SCALE GENOMIC DNA]</scope>
    <source>
        <strain evidence="3 4">2980</strain>
    </source>
</reference>
<dbReference type="EC" id="3.1.3.48" evidence="3"/>
<keyword evidence="3" id="KW-0378">Hydrolase</keyword>
<sequence length="281" mass="29646">MDDSTGRPLTRREWRRLHAEAAQQADATPADDTAPRAGETPPAAEAPATAPDAPESSVPHDAPRDAPTGGDFSLATMFASSGADKEPQQPTILTVCTGNICRSPLAATLLATRLSDLDIRVASAGTQALVGHGMPEPAQRIALAAGADPVLVSDHEARLLTEQRLGADLVLGMTAEHRTFAVHLAPSGLRRTFALREFARLARTLSDEELQRAAAAAGSDPRTRLTAVVTTVADRRGTAPATGDEDIVDPYRQPFSVYEESAAQLVPALDEVERVVRIAIG</sequence>
<dbReference type="PANTHER" id="PTHR11717:SF31">
    <property type="entry name" value="LOW MOLECULAR WEIGHT PROTEIN-TYROSINE-PHOSPHATASE ETP-RELATED"/>
    <property type="match status" value="1"/>
</dbReference>
<dbReference type="InterPro" id="IPR023485">
    <property type="entry name" value="Ptyr_pPase"/>
</dbReference>
<evidence type="ECO:0000256" key="1">
    <source>
        <dbReference type="SAM" id="MobiDB-lite"/>
    </source>
</evidence>
<protein>
    <submittedName>
        <fullName evidence="3">Protein-tyrosine phosphatase</fullName>
        <ecNumber evidence="3">3.1.3.48</ecNumber>
    </submittedName>
</protein>
<dbReference type="InterPro" id="IPR050438">
    <property type="entry name" value="LMW_PTPase"/>
</dbReference>
<dbReference type="InterPro" id="IPR036196">
    <property type="entry name" value="Ptyr_pPase_sf"/>
</dbReference>
<dbReference type="SMART" id="SM00226">
    <property type="entry name" value="LMWPc"/>
    <property type="match status" value="1"/>
</dbReference>
<evidence type="ECO:0000313" key="4">
    <source>
        <dbReference type="Proteomes" id="UP001259347"/>
    </source>
</evidence>
<dbReference type="Gene3D" id="3.40.50.2300">
    <property type="match status" value="1"/>
</dbReference>
<accession>A0ABU1SCC4</accession>
<keyword evidence="4" id="KW-1185">Reference proteome</keyword>
<dbReference type="SUPFAM" id="SSF52788">
    <property type="entry name" value="Phosphotyrosine protein phosphatases I"/>
    <property type="match status" value="1"/>
</dbReference>
<organism evidence="3 4">
    <name type="scientific">Microbacterium resistens</name>
    <dbReference type="NCBI Taxonomy" id="156977"/>
    <lineage>
        <taxon>Bacteria</taxon>
        <taxon>Bacillati</taxon>
        <taxon>Actinomycetota</taxon>
        <taxon>Actinomycetes</taxon>
        <taxon>Micrococcales</taxon>
        <taxon>Microbacteriaceae</taxon>
        <taxon>Microbacterium</taxon>
    </lineage>
</organism>
<dbReference type="Proteomes" id="UP001259347">
    <property type="component" value="Unassembled WGS sequence"/>
</dbReference>
<gene>
    <name evidence="3" type="ORF">J2Y69_001866</name>
</gene>
<dbReference type="Pfam" id="PF01451">
    <property type="entry name" value="LMWPc"/>
    <property type="match status" value="1"/>
</dbReference>
<dbReference type="PANTHER" id="PTHR11717">
    <property type="entry name" value="LOW MOLECULAR WEIGHT PROTEIN TYROSINE PHOSPHATASE"/>
    <property type="match status" value="1"/>
</dbReference>
<name>A0ABU1SCC4_9MICO</name>
<dbReference type="RefSeq" id="WP_310019902.1">
    <property type="nucleotide sequence ID" value="NZ_JAVDUM010000007.1"/>
</dbReference>